<dbReference type="Proteomes" id="UP000698028">
    <property type="component" value="Unassembled WGS sequence"/>
</dbReference>
<feature type="transmembrane region" description="Helical" evidence="1">
    <location>
        <begin position="44"/>
        <end position="65"/>
    </location>
</feature>
<evidence type="ECO:0000256" key="1">
    <source>
        <dbReference type="SAM" id="Phobius"/>
    </source>
</evidence>
<evidence type="ECO:0000313" key="2">
    <source>
        <dbReference type="EMBL" id="MBW0144598.1"/>
    </source>
</evidence>
<reference evidence="2 3" key="1">
    <citation type="submission" date="2021-07" db="EMBL/GenBank/DDBJ databases">
        <title>The draft genome sequence of Sphingomicrobium sp. B8.</title>
        <authorList>
            <person name="Mu L."/>
        </authorList>
    </citation>
    <scope>NUCLEOTIDE SEQUENCE [LARGE SCALE GENOMIC DNA]</scope>
    <source>
        <strain evidence="2 3">B8</strain>
    </source>
</reference>
<organism evidence="2 3">
    <name type="scientific">Sphingomicrobium clamense</name>
    <dbReference type="NCBI Taxonomy" id="2851013"/>
    <lineage>
        <taxon>Bacteria</taxon>
        <taxon>Pseudomonadati</taxon>
        <taxon>Pseudomonadota</taxon>
        <taxon>Alphaproteobacteria</taxon>
        <taxon>Sphingomonadales</taxon>
        <taxon>Sphingomonadaceae</taxon>
        <taxon>Sphingomicrobium</taxon>
    </lineage>
</organism>
<feature type="transmembrane region" description="Helical" evidence="1">
    <location>
        <begin position="85"/>
        <end position="105"/>
    </location>
</feature>
<sequence length="129" mass="14252">MTDAIPPSKRKDPQAIRARVEKLEVLLERMFTVPGINQPVGLDAMLSLIPGVGTVSAAALGSYIAWEARNLGLPKWKMARMSLNIGFDMLLGAIPVVGVVPDFFFRSNSRNLRIIRKHLDKHHPLEPAS</sequence>
<protein>
    <submittedName>
        <fullName evidence="2">DUF4112 domain-containing protein</fullName>
    </submittedName>
</protein>
<dbReference type="EMBL" id="JAHVAH010000001">
    <property type="protein sequence ID" value="MBW0144598.1"/>
    <property type="molecule type" value="Genomic_DNA"/>
</dbReference>
<keyword evidence="1" id="KW-0472">Membrane</keyword>
<keyword evidence="1" id="KW-0812">Transmembrane</keyword>
<dbReference type="RefSeq" id="WP_218632573.1">
    <property type="nucleotide sequence ID" value="NZ_JAHVAH010000001.1"/>
</dbReference>
<gene>
    <name evidence="2" type="ORF">KTQ36_04725</name>
</gene>
<dbReference type="Pfam" id="PF13430">
    <property type="entry name" value="DUF4112"/>
    <property type="match status" value="1"/>
</dbReference>
<name>A0ABS6V4X3_9SPHN</name>
<keyword evidence="3" id="KW-1185">Reference proteome</keyword>
<accession>A0ABS6V4X3</accession>
<evidence type="ECO:0000313" key="3">
    <source>
        <dbReference type="Proteomes" id="UP000698028"/>
    </source>
</evidence>
<dbReference type="InterPro" id="IPR025187">
    <property type="entry name" value="DUF4112"/>
</dbReference>
<dbReference type="PANTHER" id="PTHR35519">
    <property type="entry name" value="MEMBRANE PROTEINS"/>
    <property type="match status" value="1"/>
</dbReference>
<keyword evidence="1" id="KW-1133">Transmembrane helix</keyword>
<dbReference type="PANTHER" id="PTHR35519:SF2">
    <property type="entry name" value="PH DOMAIN PROTEIN"/>
    <property type="match status" value="1"/>
</dbReference>
<proteinExistence type="predicted"/>
<comment type="caution">
    <text evidence="2">The sequence shown here is derived from an EMBL/GenBank/DDBJ whole genome shotgun (WGS) entry which is preliminary data.</text>
</comment>